<evidence type="ECO:0000313" key="10">
    <source>
        <dbReference type="EMBL" id="MBD2756338.1"/>
    </source>
</evidence>
<dbReference type="SUPFAM" id="SSF47384">
    <property type="entry name" value="Homodimeric domain of signal transducing histidine kinase"/>
    <property type="match status" value="1"/>
</dbReference>
<dbReference type="EMBL" id="JACXAA010000012">
    <property type="protein sequence ID" value="MBD2756338.1"/>
    <property type="molecule type" value="Genomic_DNA"/>
</dbReference>
<evidence type="ECO:0000256" key="5">
    <source>
        <dbReference type="ARBA" id="ARBA00022741"/>
    </source>
</evidence>
<evidence type="ECO:0000256" key="3">
    <source>
        <dbReference type="ARBA" id="ARBA00022553"/>
    </source>
</evidence>
<dbReference type="InterPro" id="IPR005467">
    <property type="entry name" value="His_kinase_dom"/>
</dbReference>
<dbReference type="InterPro" id="IPR036890">
    <property type="entry name" value="HATPase_C_sf"/>
</dbReference>
<dbReference type="GO" id="GO:0000156">
    <property type="term" value="F:phosphorelay response regulator activity"/>
    <property type="evidence" value="ECO:0007669"/>
    <property type="project" value="TreeGrafter"/>
</dbReference>
<dbReference type="Pfam" id="PF02518">
    <property type="entry name" value="HATPase_c"/>
    <property type="match status" value="1"/>
</dbReference>
<evidence type="ECO:0000313" key="11">
    <source>
        <dbReference type="Proteomes" id="UP000653797"/>
    </source>
</evidence>
<dbReference type="Proteomes" id="UP000653797">
    <property type="component" value="Unassembled WGS sequence"/>
</dbReference>
<dbReference type="GO" id="GO:0030295">
    <property type="term" value="F:protein kinase activator activity"/>
    <property type="evidence" value="ECO:0007669"/>
    <property type="project" value="TreeGrafter"/>
</dbReference>
<dbReference type="SUPFAM" id="SSF55874">
    <property type="entry name" value="ATPase domain of HSP90 chaperone/DNA topoisomerase II/histidine kinase"/>
    <property type="match status" value="1"/>
</dbReference>
<dbReference type="GO" id="GO:0005524">
    <property type="term" value="F:ATP binding"/>
    <property type="evidence" value="ECO:0007669"/>
    <property type="project" value="UniProtKB-KW"/>
</dbReference>
<keyword evidence="3" id="KW-0597">Phosphoprotein</keyword>
<keyword evidence="11" id="KW-1185">Reference proteome</keyword>
<dbReference type="SMART" id="SM00387">
    <property type="entry name" value="HATPase_c"/>
    <property type="match status" value="1"/>
</dbReference>
<dbReference type="InterPro" id="IPR003661">
    <property type="entry name" value="HisK_dim/P_dom"/>
</dbReference>
<proteinExistence type="predicted"/>
<dbReference type="AlphaFoldDB" id="A0A927GG49"/>
<keyword evidence="8" id="KW-0902">Two-component regulatory system</keyword>
<dbReference type="PROSITE" id="PS50109">
    <property type="entry name" value="HIS_KIN"/>
    <property type="match status" value="1"/>
</dbReference>
<keyword evidence="4" id="KW-0808">Transferase</keyword>
<dbReference type="Gene3D" id="3.30.565.10">
    <property type="entry name" value="Histidine kinase-like ATPase, C-terminal domain"/>
    <property type="match status" value="1"/>
</dbReference>
<dbReference type="InterPro" id="IPR036097">
    <property type="entry name" value="HisK_dim/P_sf"/>
</dbReference>
<keyword evidence="6 10" id="KW-0418">Kinase</keyword>
<gene>
    <name evidence="10" type="ORF">IC230_25815</name>
</gene>
<sequence length="437" mass="48693">MEPFNTDTPQPLSALVSYLFAQRETILNNWRTACQEDAMLGKGHSLSREEFNNLLPLILDILEARLLGKAPEAEPALTAQVHGLHRWQKSFSLIDTMQEIAHLTQILYNELKSFQILFPQTDAQILLNVNQKISQIMQEAMEGSVVKYDELQRLEASQRSATLQHAVEKMTALSQEQISMLRSSAHDLQGGLGIINGAAYMLKLEGLSEDQRVQYLDMLSRNLASVEVMLTSLMDLSRLEAGEEKRQIESIDVAPFLHEMVQSGQALATERKLILRAEGPASLHVETDPIKLQRIMQNLLLNALKYTSNGFISISWALENDARWIVSIQDSGPGLPPTLTGVLGDQLKPTVEATSVLSVDAAEPVAVLPTNVPTIPPPEQLSEISYQAKKGEGIGLQIVKRLCELLKANLEIESITGRGTLFRIRFPIRYSDRHTEE</sequence>
<reference evidence="10" key="1">
    <citation type="submission" date="2020-09" db="EMBL/GenBank/DDBJ databases">
        <authorList>
            <person name="Kim M.K."/>
        </authorList>
    </citation>
    <scope>NUCLEOTIDE SEQUENCE</scope>
    <source>
        <strain evidence="10">BT704</strain>
    </source>
</reference>
<dbReference type="RefSeq" id="WP_191041966.1">
    <property type="nucleotide sequence ID" value="NZ_JACXAA010000012.1"/>
</dbReference>
<dbReference type="Gene3D" id="1.10.287.130">
    <property type="match status" value="1"/>
</dbReference>
<dbReference type="PANTHER" id="PTHR42878">
    <property type="entry name" value="TWO-COMPONENT HISTIDINE KINASE"/>
    <property type="match status" value="1"/>
</dbReference>
<dbReference type="PRINTS" id="PR00344">
    <property type="entry name" value="BCTRLSENSOR"/>
</dbReference>
<dbReference type="GO" id="GO:0000155">
    <property type="term" value="F:phosphorelay sensor kinase activity"/>
    <property type="evidence" value="ECO:0007669"/>
    <property type="project" value="InterPro"/>
</dbReference>
<dbReference type="EC" id="2.7.13.3" evidence="2"/>
<dbReference type="InterPro" id="IPR003594">
    <property type="entry name" value="HATPase_dom"/>
</dbReference>
<dbReference type="SMART" id="SM00388">
    <property type="entry name" value="HisKA"/>
    <property type="match status" value="1"/>
</dbReference>
<keyword evidence="7" id="KW-0067">ATP-binding</keyword>
<evidence type="ECO:0000259" key="9">
    <source>
        <dbReference type="PROSITE" id="PS50109"/>
    </source>
</evidence>
<evidence type="ECO:0000256" key="1">
    <source>
        <dbReference type="ARBA" id="ARBA00000085"/>
    </source>
</evidence>
<comment type="catalytic activity">
    <reaction evidence="1">
        <text>ATP + protein L-histidine = ADP + protein N-phospho-L-histidine.</text>
        <dbReference type="EC" id="2.7.13.3"/>
    </reaction>
</comment>
<evidence type="ECO:0000256" key="4">
    <source>
        <dbReference type="ARBA" id="ARBA00022679"/>
    </source>
</evidence>
<name>A0A927GG49_9BACT</name>
<comment type="caution">
    <text evidence="10">The sequence shown here is derived from an EMBL/GenBank/DDBJ whole genome shotgun (WGS) entry which is preliminary data.</text>
</comment>
<feature type="domain" description="Histidine kinase" evidence="9">
    <location>
        <begin position="183"/>
        <end position="430"/>
    </location>
</feature>
<dbReference type="GO" id="GO:0007234">
    <property type="term" value="P:osmosensory signaling via phosphorelay pathway"/>
    <property type="evidence" value="ECO:0007669"/>
    <property type="project" value="TreeGrafter"/>
</dbReference>
<dbReference type="InterPro" id="IPR004358">
    <property type="entry name" value="Sig_transdc_His_kin-like_C"/>
</dbReference>
<dbReference type="InterPro" id="IPR050351">
    <property type="entry name" value="BphY/WalK/GraS-like"/>
</dbReference>
<accession>A0A927GG49</accession>
<evidence type="ECO:0000256" key="6">
    <source>
        <dbReference type="ARBA" id="ARBA00022777"/>
    </source>
</evidence>
<dbReference type="CDD" id="cd00082">
    <property type="entry name" value="HisKA"/>
    <property type="match status" value="1"/>
</dbReference>
<evidence type="ECO:0000256" key="2">
    <source>
        <dbReference type="ARBA" id="ARBA00012438"/>
    </source>
</evidence>
<evidence type="ECO:0000256" key="7">
    <source>
        <dbReference type="ARBA" id="ARBA00022840"/>
    </source>
</evidence>
<protein>
    <recommendedName>
        <fullName evidence="2">histidine kinase</fullName>
        <ecNumber evidence="2">2.7.13.3</ecNumber>
    </recommendedName>
</protein>
<evidence type="ECO:0000256" key="8">
    <source>
        <dbReference type="ARBA" id="ARBA00023012"/>
    </source>
</evidence>
<keyword evidence="5" id="KW-0547">Nucleotide-binding</keyword>
<organism evidence="10 11">
    <name type="scientific">Spirosoma validum</name>
    <dbReference type="NCBI Taxonomy" id="2771355"/>
    <lineage>
        <taxon>Bacteria</taxon>
        <taxon>Pseudomonadati</taxon>
        <taxon>Bacteroidota</taxon>
        <taxon>Cytophagia</taxon>
        <taxon>Cytophagales</taxon>
        <taxon>Cytophagaceae</taxon>
        <taxon>Spirosoma</taxon>
    </lineage>
</organism>
<dbReference type="PANTHER" id="PTHR42878:SF7">
    <property type="entry name" value="SENSOR HISTIDINE KINASE GLRK"/>
    <property type="match status" value="1"/>
</dbReference>